<sequence length="70" mass="7959">MSGVGENDEARMKNLVGRWHRATGDVVSVVRARMRQLEEREVVWRDLMAHPDLAALDRALDHWYGDGLSG</sequence>
<organism evidence="1 2">
    <name type="scientific">Actinocorallia longicatena</name>
    <dbReference type="NCBI Taxonomy" id="111803"/>
    <lineage>
        <taxon>Bacteria</taxon>
        <taxon>Bacillati</taxon>
        <taxon>Actinomycetota</taxon>
        <taxon>Actinomycetes</taxon>
        <taxon>Streptosporangiales</taxon>
        <taxon>Thermomonosporaceae</taxon>
        <taxon>Actinocorallia</taxon>
    </lineage>
</organism>
<protein>
    <submittedName>
        <fullName evidence="1">Uncharacterized protein</fullName>
    </submittedName>
</protein>
<accession>A0ABP6QGS6</accession>
<proteinExistence type="predicted"/>
<reference evidence="2" key="1">
    <citation type="journal article" date="2019" name="Int. J. Syst. Evol. Microbiol.">
        <title>The Global Catalogue of Microorganisms (GCM) 10K type strain sequencing project: providing services to taxonomists for standard genome sequencing and annotation.</title>
        <authorList>
            <consortium name="The Broad Institute Genomics Platform"/>
            <consortium name="The Broad Institute Genome Sequencing Center for Infectious Disease"/>
            <person name="Wu L."/>
            <person name="Ma J."/>
        </authorList>
    </citation>
    <scope>NUCLEOTIDE SEQUENCE [LARGE SCALE GENOMIC DNA]</scope>
    <source>
        <strain evidence="2">JCM 9377</strain>
    </source>
</reference>
<evidence type="ECO:0000313" key="1">
    <source>
        <dbReference type="EMBL" id="GAA3226567.1"/>
    </source>
</evidence>
<comment type="caution">
    <text evidence="1">The sequence shown here is derived from an EMBL/GenBank/DDBJ whole genome shotgun (WGS) entry which is preliminary data.</text>
</comment>
<dbReference type="Proteomes" id="UP001501237">
    <property type="component" value="Unassembled WGS sequence"/>
</dbReference>
<name>A0ABP6QGS6_9ACTN</name>
<evidence type="ECO:0000313" key="2">
    <source>
        <dbReference type="Proteomes" id="UP001501237"/>
    </source>
</evidence>
<keyword evidence="2" id="KW-1185">Reference proteome</keyword>
<dbReference type="EMBL" id="BAAAUV010000016">
    <property type="protein sequence ID" value="GAA3226567.1"/>
    <property type="molecule type" value="Genomic_DNA"/>
</dbReference>
<gene>
    <name evidence="1" type="ORF">GCM10010468_54900</name>
</gene>